<dbReference type="STRING" id="1095630.A0A2J6SUC9"/>
<evidence type="ECO:0008006" key="3">
    <source>
        <dbReference type="Google" id="ProtNLM"/>
    </source>
</evidence>
<keyword evidence="2" id="KW-1185">Reference proteome</keyword>
<accession>A0A2J6SUC9</accession>
<reference evidence="1 2" key="1">
    <citation type="submission" date="2016-04" db="EMBL/GenBank/DDBJ databases">
        <title>A degradative enzymes factory behind the ericoid mycorrhizal symbiosis.</title>
        <authorList>
            <consortium name="DOE Joint Genome Institute"/>
            <person name="Martino E."/>
            <person name="Morin E."/>
            <person name="Grelet G."/>
            <person name="Kuo A."/>
            <person name="Kohler A."/>
            <person name="Daghino S."/>
            <person name="Barry K."/>
            <person name="Choi C."/>
            <person name="Cichocki N."/>
            <person name="Clum A."/>
            <person name="Copeland A."/>
            <person name="Hainaut M."/>
            <person name="Haridas S."/>
            <person name="Labutti K."/>
            <person name="Lindquist E."/>
            <person name="Lipzen A."/>
            <person name="Khouja H.-R."/>
            <person name="Murat C."/>
            <person name="Ohm R."/>
            <person name="Olson A."/>
            <person name="Spatafora J."/>
            <person name="Veneault-Fourrey C."/>
            <person name="Henrissat B."/>
            <person name="Grigoriev I."/>
            <person name="Martin F."/>
            <person name="Perotto S."/>
        </authorList>
    </citation>
    <scope>NUCLEOTIDE SEQUENCE [LARGE SCALE GENOMIC DNA]</scope>
    <source>
        <strain evidence="1 2">E</strain>
    </source>
</reference>
<protein>
    <recommendedName>
        <fullName evidence="3">Cell surface spherulin 4-like protein</fullName>
    </recommendedName>
</protein>
<dbReference type="Pfam" id="PF12138">
    <property type="entry name" value="Spherulin4"/>
    <property type="match status" value="1"/>
</dbReference>
<dbReference type="GeneID" id="36583731"/>
<dbReference type="EMBL" id="KZ613865">
    <property type="protein sequence ID" value="PMD54371.1"/>
    <property type="molecule type" value="Genomic_DNA"/>
</dbReference>
<dbReference type="InParanoid" id="A0A2J6SUC9"/>
<dbReference type="Proteomes" id="UP000235371">
    <property type="component" value="Unassembled WGS sequence"/>
</dbReference>
<dbReference type="RefSeq" id="XP_024731275.1">
    <property type="nucleotide sequence ID" value="XM_024875652.1"/>
</dbReference>
<dbReference type="OrthoDB" id="5342184at2759"/>
<gene>
    <name evidence="1" type="ORF">K444DRAFT_539695</name>
</gene>
<dbReference type="PANTHER" id="PTHR35040:SF7">
    <property type="entry name" value="FIBRONECTIN TYPE-III DOMAIN-CONTAINING PROTEIN-RELATED"/>
    <property type="match status" value="1"/>
</dbReference>
<sequence>MFSKRKKTTPPKSSILVPLYVYPAPGAWEPLFTAIASHPGLNFTIVVNPASGPGNGAGPDANYTREIPRLNAYANVRTFGYVSTDYAKRNLGLVLRDISTYSAWSENATFPGLGMHGIFLDETSSQYEPASAHFFETIASAVRSEAGLGLNPLIIHNPGTIPDAKMLSPAICDLSVVFEGTYSTYQIYGFGEQISTLQASSKCGREKLACIVHAVPSALSSNDVMALVNGLRTMVGSVFLTGLSVDYYASFSPRWAEFADEMAV</sequence>
<proteinExistence type="predicted"/>
<evidence type="ECO:0000313" key="1">
    <source>
        <dbReference type="EMBL" id="PMD54371.1"/>
    </source>
</evidence>
<dbReference type="PANTHER" id="PTHR35040">
    <property type="match status" value="1"/>
</dbReference>
<evidence type="ECO:0000313" key="2">
    <source>
        <dbReference type="Proteomes" id="UP000235371"/>
    </source>
</evidence>
<dbReference type="AlphaFoldDB" id="A0A2J6SUC9"/>
<organism evidence="1 2">
    <name type="scientific">Hyaloscypha bicolor E</name>
    <dbReference type="NCBI Taxonomy" id="1095630"/>
    <lineage>
        <taxon>Eukaryota</taxon>
        <taxon>Fungi</taxon>
        <taxon>Dikarya</taxon>
        <taxon>Ascomycota</taxon>
        <taxon>Pezizomycotina</taxon>
        <taxon>Leotiomycetes</taxon>
        <taxon>Helotiales</taxon>
        <taxon>Hyaloscyphaceae</taxon>
        <taxon>Hyaloscypha</taxon>
        <taxon>Hyaloscypha bicolor</taxon>
    </lineage>
</organism>
<dbReference type="InterPro" id="IPR021986">
    <property type="entry name" value="Spherulin4"/>
</dbReference>
<name>A0A2J6SUC9_9HELO</name>